<keyword evidence="2" id="KW-1185">Reference proteome</keyword>
<dbReference type="Proteomes" id="UP001549291">
    <property type="component" value="Unassembled WGS sequence"/>
</dbReference>
<organism evidence="1 2">
    <name type="scientific">Bradyrhizobium japonicum</name>
    <dbReference type="NCBI Taxonomy" id="375"/>
    <lineage>
        <taxon>Bacteria</taxon>
        <taxon>Pseudomonadati</taxon>
        <taxon>Pseudomonadota</taxon>
        <taxon>Alphaproteobacteria</taxon>
        <taxon>Hyphomicrobiales</taxon>
        <taxon>Nitrobacteraceae</taxon>
        <taxon>Bradyrhizobium</taxon>
    </lineage>
</organism>
<name>A0ABV2RH82_BRAJP</name>
<evidence type="ECO:0000313" key="2">
    <source>
        <dbReference type="Proteomes" id="UP001549291"/>
    </source>
</evidence>
<accession>A0ABV2RH82</accession>
<gene>
    <name evidence="1" type="ORF">ABIF63_000401</name>
</gene>
<evidence type="ECO:0000313" key="1">
    <source>
        <dbReference type="EMBL" id="MET4716298.1"/>
    </source>
</evidence>
<comment type="caution">
    <text evidence="1">The sequence shown here is derived from an EMBL/GenBank/DDBJ whole genome shotgun (WGS) entry which is preliminary data.</text>
</comment>
<protein>
    <submittedName>
        <fullName evidence="1">Uncharacterized protein</fullName>
    </submittedName>
</protein>
<dbReference type="EMBL" id="JBEPTQ010000001">
    <property type="protein sequence ID" value="MET4716298.1"/>
    <property type="molecule type" value="Genomic_DNA"/>
</dbReference>
<proteinExistence type="predicted"/>
<reference evidence="1 2" key="1">
    <citation type="submission" date="2024-06" db="EMBL/GenBank/DDBJ databases">
        <title>Genomic Encyclopedia of Type Strains, Phase V (KMG-V): Genome sequencing to study the core and pangenomes of soil and plant-associated prokaryotes.</title>
        <authorList>
            <person name="Whitman W."/>
        </authorList>
    </citation>
    <scope>NUCLEOTIDE SEQUENCE [LARGE SCALE GENOMIC DNA]</scope>
    <source>
        <strain evidence="1 2">USDA 160</strain>
    </source>
</reference>
<sequence length="77" mass="8301">MDVSEGEFSVIEFYDNGTHAYVARELDAKSAVELAKACIDTALVIGGVVNQIVITDGGGFTAFQWERGKGIVFTERS</sequence>